<name>A0ABT8NGV8_9BACL</name>
<protein>
    <recommendedName>
        <fullName evidence="3">DUF4037 domain-containing protein</fullName>
    </recommendedName>
</protein>
<keyword evidence="2" id="KW-1185">Reference proteome</keyword>
<dbReference type="Gene3D" id="3.30.460.10">
    <property type="entry name" value="Beta Polymerase, domain 2"/>
    <property type="match status" value="1"/>
</dbReference>
<dbReference type="Proteomes" id="UP001172142">
    <property type="component" value="Unassembled WGS sequence"/>
</dbReference>
<dbReference type="InterPro" id="IPR043519">
    <property type="entry name" value="NT_sf"/>
</dbReference>
<dbReference type="RefSeq" id="WP_301857439.1">
    <property type="nucleotide sequence ID" value="NZ_JAUJWU010000005.1"/>
</dbReference>
<evidence type="ECO:0000313" key="2">
    <source>
        <dbReference type="Proteomes" id="UP001172142"/>
    </source>
</evidence>
<proteinExistence type="predicted"/>
<comment type="caution">
    <text evidence="1">The sequence shown here is derived from an EMBL/GenBank/DDBJ whole genome shotgun (WGS) entry which is preliminary data.</text>
</comment>
<evidence type="ECO:0000313" key="1">
    <source>
        <dbReference type="EMBL" id="MDN7247137.1"/>
    </source>
</evidence>
<dbReference type="SUPFAM" id="SSF81301">
    <property type="entry name" value="Nucleotidyltransferase"/>
    <property type="match status" value="1"/>
</dbReference>
<dbReference type="EMBL" id="JAUJWU010000005">
    <property type="protein sequence ID" value="MDN7247137.1"/>
    <property type="molecule type" value="Genomic_DNA"/>
</dbReference>
<evidence type="ECO:0008006" key="3">
    <source>
        <dbReference type="Google" id="ProtNLM"/>
    </source>
</evidence>
<gene>
    <name evidence="1" type="ORF">QWY13_16780</name>
</gene>
<organism evidence="1 2">
    <name type="scientific">Planococcus shenhongbingii</name>
    <dbReference type="NCBI Taxonomy" id="3058398"/>
    <lineage>
        <taxon>Bacteria</taxon>
        <taxon>Bacillati</taxon>
        <taxon>Bacillota</taxon>
        <taxon>Bacilli</taxon>
        <taxon>Bacillales</taxon>
        <taxon>Caryophanaceae</taxon>
        <taxon>Planococcus</taxon>
    </lineage>
</organism>
<reference evidence="1 2" key="1">
    <citation type="submission" date="2023-07" db="EMBL/GenBank/DDBJ databases">
        <title>Novel species in genus Planococcus.</title>
        <authorList>
            <person name="Ning S."/>
        </authorList>
    </citation>
    <scope>NUCLEOTIDE SEQUENCE [LARGE SCALE GENOMIC DNA]</scope>
    <source>
        <strain evidence="1 2">N017</strain>
    </source>
</reference>
<accession>A0ABT8NGV8</accession>
<sequence length="280" mass="32673">MNIHTQWRLKLAHNLSKPLSRFPGVRAIVAAGSAARNYADGYSDLELIFYWDKEPADQLKNDISTLLNADHRYPEAHFAYHSALVIDGFPVDIWHKTTSVEEESIASVIDNCSTDLDASNIVDTMRFCIPLYGSEFIQPWKERIESYPPELTERFFKEYLPHFHLRHIYFESKRDNPIAFYNMLSNIHCSLFIILLALNKSHFPTYKWIYKRLGELPLKPENIEIRLRNMYKAKPQIAVEQLCDLLAETLTLIETHHPDFDTSSARQELMQPMPKTFDPE</sequence>